<evidence type="ECO:0000313" key="1">
    <source>
        <dbReference type="EMBL" id="KAH7940956.1"/>
    </source>
</evidence>
<protein>
    <submittedName>
        <fullName evidence="1">Uncharacterized protein</fullName>
    </submittedName>
</protein>
<name>A0ACB8CE44_DERSI</name>
<organism evidence="1 2">
    <name type="scientific">Dermacentor silvarum</name>
    <name type="common">Tick</name>
    <dbReference type="NCBI Taxonomy" id="543639"/>
    <lineage>
        <taxon>Eukaryota</taxon>
        <taxon>Metazoa</taxon>
        <taxon>Ecdysozoa</taxon>
        <taxon>Arthropoda</taxon>
        <taxon>Chelicerata</taxon>
        <taxon>Arachnida</taxon>
        <taxon>Acari</taxon>
        <taxon>Parasitiformes</taxon>
        <taxon>Ixodida</taxon>
        <taxon>Ixodoidea</taxon>
        <taxon>Ixodidae</taxon>
        <taxon>Rhipicephalinae</taxon>
        <taxon>Dermacentor</taxon>
    </lineage>
</organism>
<sequence length="335" mass="37164">MLGSSNTALLTFSGGTRPKCVYYMGVEMRCTEYRPTVQMCLECMQEGHRSDVCPNPKNICRGCGLENPPPQGHECEVKCAVCRAAGHETRRCPNKLIAAKRGKTTHQSRSRERSEQRTKKAPGRWFESTEEEDLYRRRSRSRSSQRGTAKSSTPSRDPSGSRASQRSNSPLPKKQQIRHLRSTTLYILVTSLALISVVPGYVPVFSLTPSSFPVTVPPYFIAPRCDNAPNVDWTDSINALLHRIPETITIPSHTEKTWIAGFKTSSVEVTGLGSLWAYKPPHSFCFGNRTMIEAVVFADDLLVMNTEWKSCTGGSGKLGTRVGIINSIYTAVKMA</sequence>
<evidence type="ECO:0000313" key="2">
    <source>
        <dbReference type="Proteomes" id="UP000821865"/>
    </source>
</evidence>
<keyword evidence="2" id="KW-1185">Reference proteome</keyword>
<accession>A0ACB8CE44</accession>
<reference evidence="1" key="1">
    <citation type="submission" date="2020-05" db="EMBL/GenBank/DDBJ databases">
        <title>Large-scale comparative analyses of tick genomes elucidate their genetic diversity and vector capacities.</title>
        <authorList>
            <person name="Jia N."/>
            <person name="Wang J."/>
            <person name="Shi W."/>
            <person name="Du L."/>
            <person name="Sun Y."/>
            <person name="Zhan W."/>
            <person name="Jiang J."/>
            <person name="Wang Q."/>
            <person name="Zhang B."/>
            <person name="Ji P."/>
            <person name="Sakyi L.B."/>
            <person name="Cui X."/>
            <person name="Yuan T."/>
            <person name="Jiang B."/>
            <person name="Yang W."/>
            <person name="Lam T.T.-Y."/>
            <person name="Chang Q."/>
            <person name="Ding S."/>
            <person name="Wang X."/>
            <person name="Zhu J."/>
            <person name="Ruan X."/>
            <person name="Zhao L."/>
            <person name="Wei J."/>
            <person name="Que T."/>
            <person name="Du C."/>
            <person name="Cheng J."/>
            <person name="Dai P."/>
            <person name="Han X."/>
            <person name="Huang E."/>
            <person name="Gao Y."/>
            <person name="Liu J."/>
            <person name="Shao H."/>
            <person name="Ye R."/>
            <person name="Li L."/>
            <person name="Wei W."/>
            <person name="Wang X."/>
            <person name="Wang C."/>
            <person name="Yang T."/>
            <person name="Huo Q."/>
            <person name="Li W."/>
            <person name="Guo W."/>
            <person name="Chen H."/>
            <person name="Zhou L."/>
            <person name="Ni X."/>
            <person name="Tian J."/>
            <person name="Zhou Y."/>
            <person name="Sheng Y."/>
            <person name="Liu T."/>
            <person name="Pan Y."/>
            <person name="Xia L."/>
            <person name="Li J."/>
            <person name="Zhao F."/>
            <person name="Cao W."/>
        </authorList>
    </citation>
    <scope>NUCLEOTIDE SEQUENCE</scope>
    <source>
        <strain evidence="1">Dsil-2018</strain>
    </source>
</reference>
<dbReference type="EMBL" id="CM023476">
    <property type="protein sequence ID" value="KAH7940956.1"/>
    <property type="molecule type" value="Genomic_DNA"/>
</dbReference>
<dbReference type="Proteomes" id="UP000821865">
    <property type="component" value="Chromosome 7"/>
</dbReference>
<gene>
    <name evidence="1" type="ORF">HPB49_008363</name>
</gene>
<proteinExistence type="predicted"/>
<comment type="caution">
    <text evidence="1">The sequence shown here is derived from an EMBL/GenBank/DDBJ whole genome shotgun (WGS) entry which is preliminary data.</text>
</comment>